<evidence type="ECO:0008006" key="5">
    <source>
        <dbReference type="Google" id="ProtNLM"/>
    </source>
</evidence>
<evidence type="ECO:0000256" key="1">
    <source>
        <dbReference type="SAM" id="MobiDB-lite"/>
    </source>
</evidence>
<feature type="compositionally biased region" description="Polar residues" evidence="1">
    <location>
        <begin position="1"/>
        <end position="14"/>
    </location>
</feature>
<evidence type="ECO:0000313" key="3">
    <source>
        <dbReference type="EMBL" id="MCP2261450.1"/>
    </source>
</evidence>
<dbReference type="Proteomes" id="UP001205311">
    <property type="component" value="Unassembled WGS sequence"/>
</dbReference>
<proteinExistence type="predicted"/>
<dbReference type="EMBL" id="JAMTCP010000042">
    <property type="protein sequence ID" value="MCP2261450.1"/>
    <property type="molecule type" value="Genomic_DNA"/>
</dbReference>
<feature type="region of interest" description="Disordered" evidence="1">
    <location>
        <begin position="1"/>
        <end position="34"/>
    </location>
</feature>
<keyword evidence="2" id="KW-1133">Transmembrane helix</keyword>
<keyword evidence="2" id="KW-0812">Transmembrane</keyword>
<reference evidence="3 4" key="1">
    <citation type="submission" date="2022-06" db="EMBL/GenBank/DDBJ databases">
        <title>Genomic Encyclopedia of Archaeal and Bacterial Type Strains, Phase II (KMG-II): from individual species to whole genera.</title>
        <authorList>
            <person name="Goeker M."/>
        </authorList>
    </citation>
    <scope>NUCLEOTIDE SEQUENCE [LARGE SCALE GENOMIC DNA]</scope>
    <source>
        <strain evidence="3 4">DSM 40477</strain>
    </source>
</reference>
<organism evidence="3 4">
    <name type="scientific">Streptoalloteichus tenebrarius (strain ATCC 17920 / DSM 40477 / JCM 4838 / CBS 697.72 / NBRC 16177 / NCIMB 11028 / NRRL B-12390 / A12253. 1 / ISP 5477)</name>
    <name type="common">Streptomyces tenebrarius</name>
    <dbReference type="NCBI Taxonomy" id="1933"/>
    <lineage>
        <taxon>Bacteria</taxon>
        <taxon>Bacillati</taxon>
        <taxon>Actinomycetota</taxon>
        <taxon>Actinomycetes</taxon>
        <taxon>Pseudonocardiales</taxon>
        <taxon>Pseudonocardiaceae</taxon>
        <taxon>Streptoalloteichus</taxon>
    </lineage>
</organism>
<protein>
    <recommendedName>
        <fullName evidence="5">Integral membrane protein</fullName>
    </recommendedName>
</protein>
<evidence type="ECO:0000313" key="4">
    <source>
        <dbReference type="Proteomes" id="UP001205311"/>
    </source>
</evidence>
<dbReference type="InterPro" id="IPR046096">
    <property type="entry name" value="DUF6114"/>
</dbReference>
<comment type="caution">
    <text evidence="3">The sequence shown here is derived from an EMBL/GenBank/DDBJ whole genome shotgun (WGS) entry which is preliminary data.</text>
</comment>
<keyword evidence="2" id="KW-0472">Membrane</keyword>
<sequence length="153" mass="16020">MDFPVNSTVNSTVDSAVDSAGDSPPAGTRPPSPRVRFRRWRPTRLFWAGLVALLAAAEILTFPVAGWRWLLVQGLGGVGVWGMGLALGATGLLLWACPARRRALGPLTLALAFGSYLVANLGGFLVGMALALVSGALALAWRTTSPPPLGEWA</sequence>
<keyword evidence="4" id="KW-1185">Reference proteome</keyword>
<feature type="transmembrane region" description="Helical" evidence="2">
    <location>
        <begin position="45"/>
        <end position="66"/>
    </location>
</feature>
<feature type="transmembrane region" description="Helical" evidence="2">
    <location>
        <begin position="78"/>
        <end position="97"/>
    </location>
</feature>
<feature type="transmembrane region" description="Helical" evidence="2">
    <location>
        <begin position="109"/>
        <end position="141"/>
    </location>
</feature>
<evidence type="ECO:0000256" key="2">
    <source>
        <dbReference type="SAM" id="Phobius"/>
    </source>
</evidence>
<gene>
    <name evidence="3" type="ORF">LX15_005176</name>
</gene>
<name>A0ABT1I108_STRSD</name>
<dbReference type="Pfam" id="PF19609">
    <property type="entry name" value="DUF6114"/>
    <property type="match status" value="1"/>
</dbReference>
<accession>A0ABT1I108</accession>